<feature type="compositionally biased region" description="Low complexity" evidence="1">
    <location>
        <begin position="185"/>
        <end position="200"/>
    </location>
</feature>
<protein>
    <submittedName>
        <fullName evidence="2">Uncharacterized protein</fullName>
    </submittedName>
</protein>
<evidence type="ECO:0000256" key="1">
    <source>
        <dbReference type="SAM" id="MobiDB-lite"/>
    </source>
</evidence>
<organism evidence="2 3">
    <name type="scientific">Mycena metata</name>
    <dbReference type="NCBI Taxonomy" id="1033252"/>
    <lineage>
        <taxon>Eukaryota</taxon>
        <taxon>Fungi</taxon>
        <taxon>Dikarya</taxon>
        <taxon>Basidiomycota</taxon>
        <taxon>Agaricomycotina</taxon>
        <taxon>Agaricomycetes</taxon>
        <taxon>Agaricomycetidae</taxon>
        <taxon>Agaricales</taxon>
        <taxon>Marasmiineae</taxon>
        <taxon>Mycenaceae</taxon>
        <taxon>Mycena</taxon>
    </lineage>
</organism>
<dbReference type="AlphaFoldDB" id="A0AAD7I2X9"/>
<feature type="region of interest" description="Disordered" evidence="1">
    <location>
        <begin position="152"/>
        <end position="204"/>
    </location>
</feature>
<accession>A0AAD7I2X9</accession>
<dbReference type="EMBL" id="JARKIB010000135">
    <property type="protein sequence ID" value="KAJ7733906.1"/>
    <property type="molecule type" value="Genomic_DNA"/>
</dbReference>
<gene>
    <name evidence="2" type="ORF">B0H16DRAFT_1578561</name>
</gene>
<reference evidence="2" key="1">
    <citation type="submission" date="2023-03" db="EMBL/GenBank/DDBJ databases">
        <title>Massive genome expansion in bonnet fungi (Mycena s.s.) driven by repeated elements and novel gene families across ecological guilds.</title>
        <authorList>
            <consortium name="Lawrence Berkeley National Laboratory"/>
            <person name="Harder C.B."/>
            <person name="Miyauchi S."/>
            <person name="Viragh M."/>
            <person name="Kuo A."/>
            <person name="Thoen E."/>
            <person name="Andreopoulos B."/>
            <person name="Lu D."/>
            <person name="Skrede I."/>
            <person name="Drula E."/>
            <person name="Henrissat B."/>
            <person name="Morin E."/>
            <person name="Kohler A."/>
            <person name="Barry K."/>
            <person name="LaButti K."/>
            <person name="Morin E."/>
            <person name="Salamov A."/>
            <person name="Lipzen A."/>
            <person name="Mereny Z."/>
            <person name="Hegedus B."/>
            <person name="Baldrian P."/>
            <person name="Stursova M."/>
            <person name="Weitz H."/>
            <person name="Taylor A."/>
            <person name="Grigoriev I.V."/>
            <person name="Nagy L.G."/>
            <person name="Martin F."/>
            <person name="Kauserud H."/>
        </authorList>
    </citation>
    <scope>NUCLEOTIDE SEQUENCE</scope>
    <source>
        <strain evidence="2">CBHHK182m</strain>
    </source>
</reference>
<proteinExistence type="predicted"/>
<evidence type="ECO:0000313" key="3">
    <source>
        <dbReference type="Proteomes" id="UP001215598"/>
    </source>
</evidence>
<dbReference type="Proteomes" id="UP001215598">
    <property type="component" value="Unassembled WGS sequence"/>
</dbReference>
<evidence type="ECO:0000313" key="2">
    <source>
        <dbReference type="EMBL" id="KAJ7733906.1"/>
    </source>
</evidence>
<keyword evidence="3" id="KW-1185">Reference proteome</keyword>
<comment type="caution">
    <text evidence="2">The sequence shown here is derived from an EMBL/GenBank/DDBJ whole genome shotgun (WGS) entry which is preliminary data.</text>
</comment>
<feature type="compositionally biased region" description="Polar residues" evidence="1">
    <location>
        <begin position="152"/>
        <end position="167"/>
    </location>
</feature>
<name>A0AAD7I2X9_9AGAR</name>
<sequence length="456" mass="48476">MASDTGLGIANDAIRIVVQPNTFVIIGGTALGRYTQRLTVLRGADQWQLTGQDQVLTHDNTRYLSFQPVQEKSAYIFLFEAAKSGSDFMDSEYARDFKATKHVVPHFATYYTIHTEDGGDDDFHDITLTVALIGASKGSNVPTGVAPIASGSPNAAVSTTQNNSIATNDVDVPVNTDRSRKDLIATPASNSSTPTTGNNSVLPCNSTSLPTCPTGGPNWSTSTTGNNLRASVTNEGVKNRQDSVATRGANLFTPSANADGPLDTVTSVVATSFDPVSIDRGPNSSANTDEPLDTNVSVVTTSFDPVSMDMAADVEPIPTGSFILRNVHTNCELTAVIDTSPAMMFPTGTVPVEWRTWKIAMDDSGRVFMSNEVKTHRYLQEGGSLVETANPNPVRLIRASAVTQSQVCYYISAEESVTEAIVLSDLSPLGVPGAKVQANGLEIDALQQLWILVPVA</sequence>